<organism evidence="4 5">
    <name type="scientific">Diploscapter pachys</name>
    <dbReference type="NCBI Taxonomy" id="2018661"/>
    <lineage>
        <taxon>Eukaryota</taxon>
        <taxon>Metazoa</taxon>
        <taxon>Ecdysozoa</taxon>
        <taxon>Nematoda</taxon>
        <taxon>Chromadorea</taxon>
        <taxon>Rhabditida</taxon>
        <taxon>Rhabditina</taxon>
        <taxon>Rhabditomorpha</taxon>
        <taxon>Rhabditoidea</taxon>
        <taxon>Rhabditidae</taxon>
        <taxon>Diploscapter</taxon>
    </lineage>
</organism>
<dbReference type="InterPro" id="IPR029047">
    <property type="entry name" value="HSP70_peptide-bd_sf"/>
</dbReference>
<evidence type="ECO:0000256" key="1">
    <source>
        <dbReference type="ARBA" id="ARBA00007381"/>
    </source>
</evidence>
<dbReference type="OrthoDB" id="2401965at2759"/>
<dbReference type="Proteomes" id="UP000218231">
    <property type="component" value="Unassembled WGS sequence"/>
</dbReference>
<dbReference type="STRING" id="2018661.A0A2A2KVK4"/>
<comment type="similarity">
    <text evidence="1">Belongs to the heat shock protein 70 family.</text>
</comment>
<dbReference type="AlphaFoldDB" id="A0A2A2KVK4"/>
<dbReference type="Gene3D" id="2.60.34.10">
    <property type="entry name" value="Substrate Binding Domain Of DNAk, Chain A, domain 1"/>
    <property type="match status" value="2"/>
</dbReference>
<evidence type="ECO:0000313" key="5">
    <source>
        <dbReference type="Proteomes" id="UP000218231"/>
    </source>
</evidence>
<accession>A0A2A2KVK4</accession>
<keyword evidence="2" id="KW-0547">Nucleotide-binding</keyword>
<dbReference type="GO" id="GO:0140662">
    <property type="term" value="F:ATP-dependent protein folding chaperone"/>
    <property type="evidence" value="ECO:0007669"/>
    <property type="project" value="InterPro"/>
</dbReference>
<protein>
    <submittedName>
        <fullName evidence="4">Uncharacterized protein</fullName>
    </submittedName>
</protein>
<dbReference type="PANTHER" id="PTHR19375">
    <property type="entry name" value="HEAT SHOCK PROTEIN 70KDA"/>
    <property type="match status" value="1"/>
</dbReference>
<dbReference type="InterPro" id="IPR043129">
    <property type="entry name" value="ATPase_NBD"/>
</dbReference>
<gene>
    <name evidence="4" type="ORF">WR25_00890</name>
</gene>
<reference evidence="4 5" key="1">
    <citation type="journal article" date="2017" name="Curr. Biol.">
        <title>Genome architecture and evolution of a unichromosomal asexual nematode.</title>
        <authorList>
            <person name="Fradin H."/>
            <person name="Zegar C."/>
            <person name="Gutwein M."/>
            <person name="Lucas J."/>
            <person name="Kovtun M."/>
            <person name="Corcoran D."/>
            <person name="Baugh L.R."/>
            <person name="Kiontke K."/>
            <person name="Gunsalus K."/>
            <person name="Fitch D.H."/>
            <person name="Piano F."/>
        </authorList>
    </citation>
    <scope>NUCLEOTIDE SEQUENCE [LARGE SCALE GENOMIC DNA]</scope>
    <source>
        <strain evidence="4">PF1309</strain>
    </source>
</reference>
<dbReference type="InterPro" id="IPR013126">
    <property type="entry name" value="Hsp_70_fam"/>
</dbReference>
<name>A0A2A2KVK4_9BILA</name>
<dbReference type="GO" id="GO:0005524">
    <property type="term" value="F:ATP binding"/>
    <property type="evidence" value="ECO:0007669"/>
    <property type="project" value="UniProtKB-KW"/>
</dbReference>
<dbReference type="EMBL" id="LIAE01007628">
    <property type="protein sequence ID" value="PAV77995.1"/>
    <property type="molecule type" value="Genomic_DNA"/>
</dbReference>
<proteinExistence type="inferred from homology"/>
<evidence type="ECO:0000256" key="2">
    <source>
        <dbReference type="ARBA" id="ARBA00022741"/>
    </source>
</evidence>
<keyword evidence="3" id="KW-0067">ATP-binding</keyword>
<dbReference type="SUPFAM" id="SSF53067">
    <property type="entry name" value="Actin-like ATPase domain"/>
    <property type="match status" value="1"/>
</dbReference>
<evidence type="ECO:0000256" key="3">
    <source>
        <dbReference type="ARBA" id="ARBA00022840"/>
    </source>
</evidence>
<dbReference type="InterPro" id="IPR018181">
    <property type="entry name" value="Heat_shock_70_CS"/>
</dbReference>
<evidence type="ECO:0000313" key="4">
    <source>
        <dbReference type="EMBL" id="PAV77995.1"/>
    </source>
</evidence>
<dbReference type="Pfam" id="PF00012">
    <property type="entry name" value="HSP70"/>
    <property type="match status" value="2"/>
</dbReference>
<sequence>MLDGTLDIVDRAIQQAGMTASKIDLVLLIGGSTRIPKMQELLTKKFGKNKLRYRINPDEAVAIGAALLAHNLDEFAGDIEDNVSIQNRMTNEYNTNPCSRSSCNYTNDLSEVTALSVGMEVRGGHMLTIIPRGTRYPCEAVFKIDSNGILHVTEEEVETGKTAEIKIKYDGKPQEDPDIKRIVEEAKKHKQEDEEFIKLLNKREEFECEVYEKKWNIEDKSKNKTALDIVQRYLDWSDILPNDIGEYDRKLTDFNREIAEYP</sequence>
<dbReference type="Gene3D" id="3.30.420.40">
    <property type="match status" value="2"/>
</dbReference>
<dbReference type="PROSITE" id="PS01036">
    <property type="entry name" value="HSP70_3"/>
    <property type="match status" value="1"/>
</dbReference>
<dbReference type="SUPFAM" id="SSF100920">
    <property type="entry name" value="Heat shock protein 70kD (HSP70), peptide-binding domain"/>
    <property type="match status" value="1"/>
</dbReference>
<comment type="caution">
    <text evidence="4">The sequence shown here is derived from an EMBL/GenBank/DDBJ whole genome shotgun (WGS) entry which is preliminary data.</text>
</comment>
<keyword evidence="5" id="KW-1185">Reference proteome</keyword>
<dbReference type="GO" id="GO:0006950">
    <property type="term" value="P:response to stress"/>
    <property type="evidence" value="ECO:0007669"/>
    <property type="project" value="UniProtKB-ARBA"/>
</dbReference>